<evidence type="ECO:0000313" key="6">
    <source>
        <dbReference type="EMBL" id="OQS53506.1"/>
    </source>
</evidence>
<evidence type="ECO:0000313" key="7">
    <source>
        <dbReference type="Proteomes" id="UP000192758"/>
    </source>
</evidence>
<organism evidence="6 7">
    <name type="scientific">Ecytonucleospora hepatopenaei</name>
    <dbReference type="NCBI Taxonomy" id="646526"/>
    <lineage>
        <taxon>Eukaryota</taxon>
        <taxon>Fungi</taxon>
        <taxon>Fungi incertae sedis</taxon>
        <taxon>Microsporidia</taxon>
        <taxon>Enterocytozoonidae</taxon>
        <taxon>Ecytonucleospora</taxon>
    </lineage>
</organism>
<comment type="similarity">
    <text evidence="1">Belongs to the universal ribosomal protein uL6 family.</text>
</comment>
<dbReference type="GO" id="GO:0022625">
    <property type="term" value="C:cytosolic large ribosomal subunit"/>
    <property type="evidence" value="ECO:0007669"/>
    <property type="project" value="TreeGrafter"/>
</dbReference>
<keyword evidence="3" id="KW-0694">RNA-binding</keyword>
<evidence type="ECO:0000256" key="4">
    <source>
        <dbReference type="ARBA" id="ARBA00022980"/>
    </source>
</evidence>
<evidence type="ECO:0000256" key="3">
    <source>
        <dbReference type="ARBA" id="ARBA00022884"/>
    </source>
</evidence>
<dbReference type="PANTHER" id="PTHR11655:SF16">
    <property type="entry name" value="60S RIBOSOMAL PROTEIN L9"/>
    <property type="match status" value="1"/>
</dbReference>
<keyword evidence="7" id="KW-1185">Reference proteome</keyword>
<dbReference type="InterPro" id="IPR036789">
    <property type="entry name" value="Ribosomal_uL6-like_a/b-dom_sf"/>
</dbReference>
<name>A0A1W0E2N4_9MICR</name>
<dbReference type="Gene3D" id="3.90.930.12">
    <property type="entry name" value="Ribosomal protein L6, alpha-beta domain"/>
    <property type="match status" value="2"/>
</dbReference>
<keyword evidence="4" id="KW-0689">Ribosomal protein</keyword>
<keyword evidence="5" id="KW-0687">Ribonucleoprotein</keyword>
<evidence type="ECO:0000256" key="2">
    <source>
        <dbReference type="ARBA" id="ARBA00022730"/>
    </source>
</evidence>
<dbReference type="GO" id="GO:0002181">
    <property type="term" value="P:cytoplasmic translation"/>
    <property type="evidence" value="ECO:0007669"/>
    <property type="project" value="TreeGrafter"/>
</dbReference>
<gene>
    <name evidence="6" type="primary">rpl6</name>
    <name evidence="6" type="ORF">EHP00_1821</name>
</gene>
<dbReference type="SUPFAM" id="SSF56053">
    <property type="entry name" value="Ribosomal protein L6"/>
    <property type="match status" value="2"/>
</dbReference>
<sequence>MLLHNSAEVELPKECEVTFVNDHLFTFKGPLGQQQYDVSKFNFTFTIRENDGQRVIVIDSWHGSKKKNNFLNTVASHLRNCVTGVTKGFRYVSKAVYKHFPIQMVIEDKGKTVVVKNFYGNKQAKRFPMLGDSIATIGDEKDVLIVEGTNIEHVSQSSANVTNWGKKEKLYDPRIFLDGIYLVERGEKA</sequence>
<dbReference type="GO" id="GO:0019843">
    <property type="term" value="F:rRNA binding"/>
    <property type="evidence" value="ECO:0007669"/>
    <property type="project" value="UniProtKB-KW"/>
</dbReference>
<dbReference type="InterPro" id="IPR000702">
    <property type="entry name" value="Ribosomal_uL6-like"/>
</dbReference>
<dbReference type="Proteomes" id="UP000192758">
    <property type="component" value="Unassembled WGS sequence"/>
</dbReference>
<dbReference type="FunFam" id="3.90.930.12:FF:000008">
    <property type="entry name" value="50S ribosomal protein L6"/>
    <property type="match status" value="1"/>
</dbReference>
<dbReference type="OrthoDB" id="10252633at2759"/>
<evidence type="ECO:0000256" key="1">
    <source>
        <dbReference type="ARBA" id="ARBA00009356"/>
    </source>
</evidence>
<reference evidence="6 7" key="1">
    <citation type="journal article" date="2017" name="Environ. Microbiol.">
        <title>Decay of the glycolytic pathway and adaptation to intranuclear parasitism within Enterocytozoonidae microsporidia.</title>
        <authorList>
            <person name="Wiredu Boakye D."/>
            <person name="Jaroenlak P."/>
            <person name="Prachumwat A."/>
            <person name="Williams T.A."/>
            <person name="Bateman K.S."/>
            <person name="Itsathitphaisarn O."/>
            <person name="Sritunyalucksana K."/>
            <person name="Paszkiewicz K.H."/>
            <person name="Moore K.A."/>
            <person name="Stentiford G.D."/>
            <person name="Williams B.A."/>
        </authorList>
    </citation>
    <scope>NUCLEOTIDE SEQUENCE [LARGE SCALE GENOMIC DNA]</scope>
    <source>
        <strain evidence="6 7">TH1</strain>
    </source>
</reference>
<comment type="caution">
    <text evidence="6">The sequence shown here is derived from an EMBL/GenBank/DDBJ whole genome shotgun (WGS) entry which is preliminary data.</text>
</comment>
<protein>
    <submittedName>
        <fullName evidence="6">Rpl6</fullName>
    </submittedName>
</protein>
<dbReference type="PANTHER" id="PTHR11655">
    <property type="entry name" value="60S/50S RIBOSOMAL PROTEIN L6/L9"/>
    <property type="match status" value="1"/>
</dbReference>
<proteinExistence type="inferred from homology"/>
<evidence type="ECO:0000256" key="5">
    <source>
        <dbReference type="ARBA" id="ARBA00023274"/>
    </source>
</evidence>
<keyword evidence="2" id="KW-0699">rRNA-binding</keyword>
<dbReference type="VEuPathDB" id="MicrosporidiaDB:EHP00_1821"/>
<dbReference type="EMBL" id="MNPJ01000031">
    <property type="protein sequence ID" value="OQS53506.1"/>
    <property type="molecule type" value="Genomic_DNA"/>
</dbReference>
<dbReference type="STRING" id="646526.A0A1W0E2N4"/>
<dbReference type="GO" id="GO:0003735">
    <property type="term" value="F:structural constituent of ribosome"/>
    <property type="evidence" value="ECO:0007669"/>
    <property type="project" value="InterPro"/>
</dbReference>
<accession>A0A1W0E2N4</accession>
<dbReference type="PIRSF" id="PIRSF002162">
    <property type="entry name" value="Ribosomal_L6"/>
    <property type="match status" value="1"/>
</dbReference>
<dbReference type="AlphaFoldDB" id="A0A1W0E2N4"/>